<dbReference type="GO" id="GO:0009231">
    <property type="term" value="P:riboflavin biosynthetic process"/>
    <property type="evidence" value="ECO:0007669"/>
    <property type="project" value="UniProtKB-KW"/>
</dbReference>
<dbReference type="GO" id="GO:0050661">
    <property type="term" value="F:NADP binding"/>
    <property type="evidence" value="ECO:0007669"/>
    <property type="project" value="InterPro"/>
</dbReference>
<gene>
    <name evidence="20" type="ORF">J2S13_000793</name>
</gene>
<dbReference type="GO" id="GO:0008835">
    <property type="term" value="F:diaminohydroxyphosphoribosylaminopyrimidine deaminase activity"/>
    <property type="evidence" value="ECO:0007669"/>
    <property type="project" value="UniProtKB-EC"/>
</dbReference>
<feature type="binding site" evidence="18">
    <location>
        <position position="84"/>
    </location>
    <ligand>
        <name>Zn(2+)</name>
        <dbReference type="ChEBI" id="CHEBI:29105"/>
        <note>catalytic</note>
    </ligand>
</feature>
<sequence length="364" mass="39278">MLAEDYMDLALRLAKSVDGQTSPNPPVGAVVVKDGRIIGMGAHLKAGTAHAEVHALEMAGDEAMGSDLYVTLEPCSHFGKTPPCADLVVEKGIKKVWIATTDPNPLVAGKGIEKMRKAGIEVEVGIGGQEAKNLYNVFFHYIQTKTPYVTIKTAITADGKTATFTGSSKWITSEQARLDVHKLRHQNDAILVGINTILKDNPLLTTRLPQGGKNPIRIVLDTHLRIPEDVHVVADSSVKTIIVCGKNASNEKEALLQNRNNLTIMRQNTETIHIPTLLEELGQLGMMTLFVEGGAEVNASFLKEQAFQKLIVYTAPKLVGGKTSPGPFGGEGMELMESALPLQFTNVEMIGPDIKITAILKKGT</sequence>
<keyword evidence="11 15" id="KW-0560">Oxidoreductase</keyword>
<feature type="binding site" evidence="17">
    <location>
        <position position="184"/>
    </location>
    <ligand>
        <name>substrate</name>
    </ligand>
</feature>
<dbReference type="CDD" id="cd01284">
    <property type="entry name" value="Riboflavin_deaminase-reductase"/>
    <property type="match status" value="1"/>
</dbReference>
<dbReference type="PROSITE" id="PS00903">
    <property type="entry name" value="CYT_DCMP_DEAMINASES_1"/>
    <property type="match status" value="1"/>
</dbReference>
<organism evidence="20 21">
    <name type="scientific">Oikeobacillus pervagus</name>
    <dbReference type="NCBI Taxonomy" id="1325931"/>
    <lineage>
        <taxon>Bacteria</taxon>
        <taxon>Bacillati</taxon>
        <taxon>Bacillota</taxon>
        <taxon>Bacilli</taxon>
        <taxon>Bacillales</taxon>
        <taxon>Bacillaceae</taxon>
        <taxon>Oikeobacillus</taxon>
    </lineage>
</organism>
<dbReference type="GO" id="GO:0008270">
    <property type="term" value="F:zinc ion binding"/>
    <property type="evidence" value="ECO:0007669"/>
    <property type="project" value="InterPro"/>
</dbReference>
<comment type="pathway">
    <text evidence="3 15">Cofactor biosynthesis; riboflavin biosynthesis; 5-amino-6-(D-ribitylamino)uracil from GTP: step 3/4.</text>
</comment>
<feature type="binding site" evidence="17">
    <location>
        <position position="154"/>
    </location>
    <ligand>
        <name>NADP(+)</name>
        <dbReference type="ChEBI" id="CHEBI:58349"/>
    </ligand>
</feature>
<keyword evidence="12" id="KW-0511">Multifunctional enzyme</keyword>
<comment type="caution">
    <text evidence="20">The sequence shown here is derived from an EMBL/GenBank/DDBJ whole genome shotgun (WGS) entry which is preliminary data.</text>
</comment>
<dbReference type="SUPFAM" id="SSF53927">
    <property type="entry name" value="Cytidine deaminase-like"/>
    <property type="match status" value="1"/>
</dbReference>
<feature type="binding site" evidence="17">
    <location>
        <position position="168"/>
    </location>
    <ligand>
        <name>substrate</name>
    </ligand>
</feature>
<dbReference type="InterPro" id="IPR016193">
    <property type="entry name" value="Cytidine_deaminase-like"/>
</dbReference>
<dbReference type="PROSITE" id="PS51747">
    <property type="entry name" value="CYT_DCMP_DEAMINASES_2"/>
    <property type="match status" value="1"/>
</dbReference>
<feature type="binding site" evidence="18">
    <location>
        <position position="75"/>
    </location>
    <ligand>
        <name>Zn(2+)</name>
        <dbReference type="ChEBI" id="CHEBI:29105"/>
        <note>catalytic</note>
    </ligand>
</feature>
<evidence type="ECO:0000313" key="21">
    <source>
        <dbReference type="Proteomes" id="UP001237207"/>
    </source>
</evidence>
<dbReference type="Gene3D" id="3.40.430.10">
    <property type="entry name" value="Dihydrofolate Reductase, subunit A"/>
    <property type="match status" value="1"/>
</dbReference>
<keyword evidence="9 15" id="KW-0862">Zinc</keyword>
<dbReference type="Pfam" id="PF01872">
    <property type="entry name" value="RibD_C"/>
    <property type="match status" value="1"/>
</dbReference>
<dbReference type="InterPro" id="IPR002734">
    <property type="entry name" value="RibDG_C"/>
</dbReference>
<evidence type="ECO:0000256" key="1">
    <source>
        <dbReference type="ARBA" id="ARBA00002151"/>
    </source>
</evidence>
<comment type="catalytic activity">
    <reaction evidence="14 15">
        <text>2,5-diamino-6-hydroxy-4-(5-phosphoribosylamino)-pyrimidine + H2O + H(+) = 5-amino-6-(5-phospho-D-ribosylamino)uracil + NH4(+)</text>
        <dbReference type="Rhea" id="RHEA:21868"/>
        <dbReference type="ChEBI" id="CHEBI:15377"/>
        <dbReference type="ChEBI" id="CHEBI:15378"/>
        <dbReference type="ChEBI" id="CHEBI:28938"/>
        <dbReference type="ChEBI" id="CHEBI:58453"/>
        <dbReference type="ChEBI" id="CHEBI:58614"/>
        <dbReference type="EC" id="3.5.4.26"/>
    </reaction>
</comment>
<feature type="binding site" evidence="17">
    <location>
        <position position="200"/>
    </location>
    <ligand>
        <name>NADP(+)</name>
        <dbReference type="ChEBI" id="CHEBI:58349"/>
    </ligand>
</feature>
<evidence type="ECO:0000256" key="6">
    <source>
        <dbReference type="ARBA" id="ARBA00022619"/>
    </source>
</evidence>
<dbReference type="Proteomes" id="UP001237207">
    <property type="component" value="Unassembled WGS sequence"/>
</dbReference>
<protein>
    <recommendedName>
        <fullName evidence="15">Riboflavin biosynthesis protein RibD</fullName>
    </recommendedName>
    <domain>
        <recommendedName>
            <fullName evidence="15">Diaminohydroxyphosphoribosylaminopyrimidine deaminase</fullName>
            <shortName evidence="15">DRAP deaminase</shortName>
            <ecNumber evidence="15">3.5.4.26</ecNumber>
        </recommendedName>
        <alternativeName>
            <fullName evidence="15">Riboflavin-specific deaminase</fullName>
        </alternativeName>
    </domain>
    <domain>
        <recommendedName>
            <fullName evidence="15">5-amino-6-(5-phosphoribosylamino)uracil reductase</fullName>
            <ecNumber evidence="15">1.1.1.193</ecNumber>
        </recommendedName>
        <alternativeName>
            <fullName evidence="15">HTP reductase</fullName>
        </alternativeName>
    </domain>
</protein>
<keyword evidence="8 15" id="KW-0378">Hydrolase</keyword>
<comment type="catalytic activity">
    <reaction evidence="13 15">
        <text>5-amino-6-(5-phospho-D-ribitylamino)uracil + NADP(+) = 5-amino-6-(5-phospho-D-ribosylamino)uracil + NADPH + H(+)</text>
        <dbReference type="Rhea" id="RHEA:17845"/>
        <dbReference type="ChEBI" id="CHEBI:15378"/>
        <dbReference type="ChEBI" id="CHEBI:57783"/>
        <dbReference type="ChEBI" id="CHEBI:58349"/>
        <dbReference type="ChEBI" id="CHEBI:58421"/>
        <dbReference type="ChEBI" id="CHEBI:58453"/>
        <dbReference type="EC" id="1.1.1.193"/>
    </reaction>
</comment>
<comment type="pathway">
    <text evidence="2 15">Cofactor biosynthesis; riboflavin biosynthesis; 5-amino-6-(D-ribitylamino)uracil from GTP: step 2/4.</text>
</comment>
<feature type="binding site" evidence="17">
    <location>
        <position position="207"/>
    </location>
    <ligand>
        <name>substrate</name>
    </ligand>
</feature>
<feature type="binding site" evidence="17">
    <location>
        <position position="222"/>
    </location>
    <ligand>
        <name>NADP(+)</name>
        <dbReference type="ChEBI" id="CHEBI:58349"/>
    </ligand>
</feature>
<dbReference type="InterPro" id="IPR016192">
    <property type="entry name" value="APOBEC/CMP_deaminase_Zn-bd"/>
</dbReference>
<evidence type="ECO:0000256" key="18">
    <source>
        <dbReference type="PIRSR" id="PIRSR006769-3"/>
    </source>
</evidence>
<evidence type="ECO:0000256" key="14">
    <source>
        <dbReference type="ARBA" id="ARBA00049886"/>
    </source>
</evidence>
<comment type="cofactor">
    <cofactor evidence="15 18">
        <name>Zn(2+)</name>
        <dbReference type="ChEBI" id="CHEBI:29105"/>
    </cofactor>
    <text evidence="15 18">Binds 1 zinc ion.</text>
</comment>
<evidence type="ECO:0000256" key="5">
    <source>
        <dbReference type="ARBA" id="ARBA00007417"/>
    </source>
</evidence>
<name>A0AAJ1WFW1_9BACI</name>
<comment type="similarity">
    <text evidence="5 15">In the C-terminal section; belongs to the HTP reductase family.</text>
</comment>
<dbReference type="NCBIfam" id="TIGR00326">
    <property type="entry name" value="eubact_ribD"/>
    <property type="match status" value="1"/>
</dbReference>
<feature type="domain" description="CMP/dCMP-type deaminase" evidence="19">
    <location>
        <begin position="1"/>
        <end position="123"/>
    </location>
</feature>
<evidence type="ECO:0000256" key="9">
    <source>
        <dbReference type="ARBA" id="ARBA00022833"/>
    </source>
</evidence>
<keyword evidence="10 15" id="KW-0521">NADP</keyword>
<dbReference type="PIRSF" id="PIRSF006769">
    <property type="entry name" value="RibD"/>
    <property type="match status" value="1"/>
</dbReference>
<proteinExistence type="inferred from homology"/>
<evidence type="ECO:0000256" key="11">
    <source>
        <dbReference type="ARBA" id="ARBA00023002"/>
    </source>
</evidence>
<feature type="binding site" evidence="17">
    <location>
        <begin position="294"/>
        <end position="300"/>
    </location>
    <ligand>
        <name>NADP(+)</name>
        <dbReference type="ChEBI" id="CHEBI:58349"/>
    </ligand>
</feature>
<feature type="binding site" evidence="17">
    <location>
        <position position="292"/>
    </location>
    <ligand>
        <name>substrate</name>
    </ligand>
</feature>
<evidence type="ECO:0000256" key="13">
    <source>
        <dbReference type="ARBA" id="ARBA00049861"/>
    </source>
</evidence>
<feature type="binding site" evidence="17">
    <location>
        <position position="196"/>
    </location>
    <ligand>
        <name>NADP(+)</name>
        <dbReference type="ChEBI" id="CHEBI:58349"/>
    </ligand>
</feature>
<evidence type="ECO:0000256" key="7">
    <source>
        <dbReference type="ARBA" id="ARBA00022723"/>
    </source>
</evidence>
<dbReference type="EMBL" id="JAUSUC010000006">
    <property type="protein sequence ID" value="MDQ0214397.1"/>
    <property type="molecule type" value="Genomic_DNA"/>
</dbReference>
<evidence type="ECO:0000313" key="20">
    <source>
        <dbReference type="EMBL" id="MDQ0214397.1"/>
    </source>
</evidence>
<comment type="function">
    <text evidence="1 15">Converts 2,5-diamino-6-(ribosylamino)-4(3h)-pyrimidinone 5'-phosphate into 5-amino-6-(ribosylamino)-2,4(1h,3h)-pyrimidinedione 5'-phosphate.</text>
</comment>
<dbReference type="NCBIfam" id="TIGR00227">
    <property type="entry name" value="ribD_Cterm"/>
    <property type="match status" value="1"/>
</dbReference>
<evidence type="ECO:0000256" key="10">
    <source>
        <dbReference type="ARBA" id="ARBA00022857"/>
    </source>
</evidence>
<dbReference type="InterPro" id="IPR011549">
    <property type="entry name" value="RibD_C"/>
</dbReference>
<feature type="active site" description="Proton donor" evidence="16">
    <location>
        <position position="52"/>
    </location>
</feature>
<evidence type="ECO:0000256" key="17">
    <source>
        <dbReference type="PIRSR" id="PIRSR006769-2"/>
    </source>
</evidence>
<dbReference type="RefSeq" id="WP_307256388.1">
    <property type="nucleotide sequence ID" value="NZ_JAUSUC010000006.1"/>
</dbReference>
<evidence type="ECO:0000256" key="12">
    <source>
        <dbReference type="ARBA" id="ARBA00023268"/>
    </source>
</evidence>
<feature type="binding site" evidence="18">
    <location>
        <position position="50"/>
    </location>
    <ligand>
        <name>Zn(2+)</name>
        <dbReference type="ChEBI" id="CHEBI:29105"/>
        <note>catalytic</note>
    </ligand>
</feature>
<dbReference type="InterPro" id="IPR004794">
    <property type="entry name" value="Eubact_RibD"/>
</dbReference>
<keyword evidence="21" id="KW-1185">Reference proteome</keyword>
<keyword evidence="7 15" id="KW-0479">Metal-binding</keyword>
<dbReference type="PANTHER" id="PTHR38011">
    <property type="entry name" value="DIHYDROFOLATE REDUCTASE FAMILY PROTEIN (AFU_ORTHOLOGUE AFUA_8G06820)"/>
    <property type="match status" value="1"/>
</dbReference>
<reference evidence="20" key="1">
    <citation type="submission" date="2023-07" db="EMBL/GenBank/DDBJ databases">
        <title>Genomic Encyclopedia of Type Strains, Phase IV (KMG-IV): sequencing the most valuable type-strain genomes for metagenomic binning, comparative biology and taxonomic classification.</title>
        <authorList>
            <person name="Goeker M."/>
        </authorList>
    </citation>
    <scope>NUCLEOTIDE SEQUENCE</scope>
    <source>
        <strain evidence="20">DSM 23947</strain>
    </source>
</reference>
<dbReference type="InterPro" id="IPR050765">
    <property type="entry name" value="Riboflavin_Biosynth_HTPR"/>
</dbReference>
<evidence type="ECO:0000256" key="8">
    <source>
        <dbReference type="ARBA" id="ARBA00022801"/>
    </source>
</evidence>
<dbReference type="AlphaFoldDB" id="A0AAJ1WFW1"/>
<dbReference type="InterPro" id="IPR002125">
    <property type="entry name" value="CMP_dCMP_dom"/>
</dbReference>
<accession>A0AAJ1WFW1</accession>
<evidence type="ECO:0000256" key="16">
    <source>
        <dbReference type="PIRSR" id="PIRSR006769-1"/>
    </source>
</evidence>
<evidence type="ECO:0000256" key="4">
    <source>
        <dbReference type="ARBA" id="ARBA00005259"/>
    </source>
</evidence>
<dbReference type="SUPFAM" id="SSF53597">
    <property type="entry name" value="Dihydrofolate reductase-like"/>
    <property type="match status" value="1"/>
</dbReference>
<dbReference type="Pfam" id="PF00383">
    <property type="entry name" value="dCMP_cyt_deam_1"/>
    <property type="match status" value="1"/>
</dbReference>
<keyword evidence="6 15" id="KW-0686">Riboflavin biosynthesis</keyword>
<feature type="binding site" evidence="17">
    <location>
        <position position="204"/>
    </location>
    <ligand>
        <name>substrate</name>
    </ligand>
</feature>
<evidence type="ECO:0000256" key="15">
    <source>
        <dbReference type="PIRNR" id="PIRNR006769"/>
    </source>
</evidence>
<dbReference type="EC" id="1.1.1.193" evidence="15"/>
<evidence type="ECO:0000256" key="3">
    <source>
        <dbReference type="ARBA" id="ARBA00004910"/>
    </source>
</evidence>
<dbReference type="Gene3D" id="3.40.140.10">
    <property type="entry name" value="Cytidine Deaminase, domain 2"/>
    <property type="match status" value="1"/>
</dbReference>
<comment type="similarity">
    <text evidence="4 15">In the N-terminal section; belongs to the cytidine and deoxycytidylate deaminase family.</text>
</comment>
<dbReference type="GO" id="GO:0008703">
    <property type="term" value="F:5-amino-6-(5-phosphoribosylamino)uracil reductase activity"/>
    <property type="evidence" value="ECO:0007669"/>
    <property type="project" value="UniProtKB-EC"/>
</dbReference>
<evidence type="ECO:0000256" key="2">
    <source>
        <dbReference type="ARBA" id="ARBA00004882"/>
    </source>
</evidence>
<evidence type="ECO:0000259" key="19">
    <source>
        <dbReference type="PROSITE" id="PS51747"/>
    </source>
</evidence>
<dbReference type="EC" id="3.5.4.26" evidence="15"/>
<dbReference type="PANTHER" id="PTHR38011:SF7">
    <property type="entry name" value="2,5-DIAMINO-6-RIBOSYLAMINO-4(3H)-PYRIMIDINONE 5'-PHOSPHATE REDUCTASE"/>
    <property type="match status" value="1"/>
</dbReference>
<dbReference type="FunFam" id="3.40.140.10:FF:000025">
    <property type="entry name" value="Riboflavin biosynthesis protein RibD"/>
    <property type="match status" value="1"/>
</dbReference>
<dbReference type="InterPro" id="IPR024072">
    <property type="entry name" value="DHFR-like_dom_sf"/>
</dbReference>
<feature type="binding site" evidence="17">
    <location>
        <position position="170"/>
    </location>
    <ligand>
        <name>NADP(+)</name>
        <dbReference type="ChEBI" id="CHEBI:58349"/>
    </ligand>
</feature>